<dbReference type="NCBIfam" id="TIGR02466">
    <property type="entry name" value="TIGR02466 family protein"/>
    <property type="match status" value="1"/>
</dbReference>
<organism evidence="1 2">
    <name type="scientific">Prochlorococcus phage MED4-213</name>
    <dbReference type="NCBI Taxonomy" id="889956"/>
    <lineage>
        <taxon>Viruses</taxon>
        <taxon>Duplodnaviria</taxon>
        <taxon>Heunggongvirae</taxon>
        <taxon>Uroviricota</taxon>
        <taxon>Caudoviricetes</taxon>
        <taxon>Eurybiavirus</taxon>
        <taxon>Eurybiavirus MED4213</taxon>
    </lineage>
</organism>
<reference evidence="1 2" key="1">
    <citation type="submission" date="2010-11" db="EMBL/GenBank/DDBJ databases">
        <title>The Genome Sequence of Cyanophage MED4-213.</title>
        <authorList>
            <consortium name="The Broad Institute Genome Sequencing Platform"/>
            <person name="Henn M.R."/>
            <person name="Sullivan M.S."/>
            <person name="Osburne M.S."/>
            <person name="Levin J."/>
            <person name="Malboeuf C."/>
            <person name="Casali M."/>
            <person name="Russ C."/>
            <person name="Lennon N."/>
            <person name="Chapman S.B."/>
            <person name="Erlich R."/>
            <person name="Young S.K."/>
            <person name="Yandava C."/>
            <person name="Zeng Q."/>
            <person name="Alvarado L."/>
            <person name="Anderson S."/>
            <person name="Berlin A."/>
            <person name="Chen Z."/>
            <person name="Freedman E."/>
            <person name="Gellesch M."/>
            <person name="Goldberg J."/>
            <person name="Green L."/>
            <person name="Griggs A."/>
            <person name="Gujja S."/>
            <person name="Heilman E.R."/>
            <person name="Heiman D."/>
            <person name="Hollinger A."/>
            <person name="Howarth C."/>
            <person name="Larson L."/>
            <person name="Mehta T."/>
            <person name="Pearson M."/>
            <person name="Roberts A."/>
            <person name="Ryan E."/>
            <person name="Saif S."/>
            <person name="Shea T."/>
            <person name="Shenoy N."/>
            <person name="Sisk P."/>
            <person name="Stolte C."/>
            <person name="Sykes S."/>
            <person name="White J."/>
            <person name="Yu Q."/>
            <person name="Coleman M.L."/>
            <person name="Huang K.H."/>
            <person name="Weigele P.R."/>
            <person name="DeFrancesco A.S."/>
            <person name="Kern S.E."/>
            <person name="Thompson L.R."/>
            <person name="Fu R."/>
            <person name="Hombeck B."/>
            <person name="Chisholm S.W."/>
            <person name="Haas B."/>
            <person name="Nusbaum C."/>
            <person name="Birren B."/>
        </authorList>
    </citation>
    <scope>NUCLEOTIDE SEQUENCE [LARGE SCALE GENOMIC DNA]</scope>
    <source>
        <strain evidence="1">MED4-213</strain>
    </source>
</reference>
<keyword evidence="2" id="KW-1185">Reference proteome</keyword>
<dbReference type="SUPFAM" id="SSF51197">
    <property type="entry name" value="Clavaminate synthase-like"/>
    <property type="match status" value="1"/>
</dbReference>
<sequence>MTDNKTITDIFPTGLYAQHDLMTAEENDLLMQKINSMREKYGAGNTNDWFSGVSSPDNCFKLACLTKETEFQELIKRVKNAVEDCARYHGSFAKYFCVNGWYNVYTTGRYQEFHVHPDMIFSAVYFLNVPEGAPGITFRRPFTSMLPPKNMVNADGTSTNTTWNNEVITAPAKTGTVVIFRSDLMHSVLPTKFEGERVTVALNYK</sequence>
<dbReference type="Gene3D" id="2.60.120.620">
    <property type="entry name" value="q2cbj1_9rhob like domain"/>
    <property type="match status" value="1"/>
</dbReference>
<dbReference type="InterPro" id="IPR012668">
    <property type="entry name" value="CHP02466"/>
</dbReference>
<dbReference type="Pfam" id="PF13759">
    <property type="entry name" value="2OG-FeII_Oxy_5"/>
    <property type="match status" value="1"/>
</dbReference>
<evidence type="ECO:0000313" key="2">
    <source>
        <dbReference type="Proteomes" id="UP000012039"/>
    </source>
</evidence>
<accession>M4QH24</accession>
<protein>
    <recommendedName>
        <fullName evidence="3">Fe2OG dioxygenase domain-containing protein</fullName>
    </recommendedName>
</protein>
<dbReference type="KEGG" id="vg:15010345"/>
<dbReference type="EMBL" id="HQ634174">
    <property type="protein sequence ID" value="AGH26177.1"/>
    <property type="molecule type" value="Genomic_DNA"/>
</dbReference>
<proteinExistence type="predicted"/>
<gene>
    <name evidence="1" type="ORF">CPMG_00076</name>
</gene>
<evidence type="ECO:0000313" key="1">
    <source>
        <dbReference type="EMBL" id="AGH26177.1"/>
    </source>
</evidence>
<name>M4QH24_9CAUD</name>
<dbReference type="GeneID" id="15010345"/>
<evidence type="ECO:0008006" key="3">
    <source>
        <dbReference type="Google" id="ProtNLM"/>
    </source>
</evidence>
<dbReference type="Proteomes" id="UP000012039">
    <property type="component" value="Segment"/>
</dbReference>
<dbReference type="RefSeq" id="YP_007673822.1">
    <property type="nucleotide sequence ID" value="NC_020845.1"/>
</dbReference>